<feature type="region of interest" description="Disordered" evidence="1">
    <location>
        <begin position="49"/>
        <end position="86"/>
    </location>
</feature>
<sequence length="236" mass="23448">MRAPVLGLSLTLSVLALAACQPSVPNSAAGVGAPAIGGNESYRDYLAQRESQLQGSTAGSTTTAASGQPMSAMGTTAAAAAPANDPNAQLGADTLAALNATAPQSGGQQVTDYAPASSPYSSTATAAERAEDTFTAPAPAQKTAGDTYSAASGSGGPNLAAYALSVNNQPGQSVYTRGGIKFNSTTKACAKYVSPDKAQIAFLANGGPEKDPGNLDPDGDGFACGWDPRPFQAARN</sequence>
<evidence type="ECO:0000256" key="2">
    <source>
        <dbReference type="SAM" id="SignalP"/>
    </source>
</evidence>
<keyword evidence="2" id="KW-0732">Signal</keyword>
<feature type="region of interest" description="Disordered" evidence="1">
    <location>
        <begin position="102"/>
        <end position="129"/>
    </location>
</feature>
<feature type="compositionally biased region" description="Polar residues" evidence="1">
    <location>
        <begin position="102"/>
        <end position="111"/>
    </location>
</feature>
<evidence type="ECO:0000313" key="4">
    <source>
        <dbReference type="Proteomes" id="UP001438953"/>
    </source>
</evidence>
<evidence type="ECO:0008006" key="5">
    <source>
        <dbReference type="Google" id="ProtNLM"/>
    </source>
</evidence>
<feature type="compositionally biased region" description="Low complexity" evidence="1">
    <location>
        <begin position="77"/>
        <end position="86"/>
    </location>
</feature>
<evidence type="ECO:0000256" key="1">
    <source>
        <dbReference type="SAM" id="MobiDB-lite"/>
    </source>
</evidence>
<reference evidence="3 4" key="1">
    <citation type="submission" date="2024-06" db="EMBL/GenBank/DDBJ databases">
        <title>Thioclava kandeliae sp. nov. from a rhizosphere soil sample of Kandelia candel in a mangrove.</title>
        <authorList>
            <person name="Mu T."/>
        </authorList>
    </citation>
    <scope>NUCLEOTIDE SEQUENCE [LARGE SCALE GENOMIC DNA]</scope>
    <source>
        <strain evidence="3 4">CPCC 100088</strain>
    </source>
</reference>
<feature type="compositionally biased region" description="Low complexity" evidence="1">
    <location>
        <begin position="113"/>
        <end position="127"/>
    </location>
</feature>
<protein>
    <recommendedName>
        <fullName evidence="5">Excalibur calcium-binding domain-containing protein</fullName>
    </recommendedName>
</protein>
<feature type="signal peptide" evidence="2">
    <location>
        <begin position="1"/>
        <end position="18"/>
    </location>
</feature>
<dbReference type="PROSITE" id="PS51257">
    <property type="entry name" value="PROKAR_LIPOPROTEIN"/>
    <property type="match status" value="1"/>
</dbReference>
<accession>A0ABV1SH98</accession>
<dbReference type="Proteomes" id="UP001438953">
    <property type="component" value="Unassembled WGS sequence"/>
</dbReference>
<keyword evidence="4" id="KW-1185">Reference proteome</keyword>
<dbReference type="EMBL" id="JAYWLC010000007">
    <property type="protein sequence ID" value="MER5172282.1"/>
    <property type="molecule type" value="Genomic_DNA"/>
</dbReference>
<comment type="caution">
    <text evidence="3">The sequence shown here is derived from an EMBL/GenBank/DDBJ whole genome shotgun (WGS) entry which is preliminary data.</text>
</comment>
<proteinExistence type="predicted"/>
<name>A0ABV1SH98_9RHOB</name>
<dbReference type="RefSeq" id="WP_339113190.1">
    <property type="nucleotide sequence ID" value="NZ_JAYWLC010000007.1"/>
</dbReference>
<gene>
    <name evidence="3" type="ORF">VSX56_10895</name>
</gene>
<feature type="chain" id="PRO_5046160768" description="Excalibur calcium-binding domain-containing protein" evidence="2">
    <location>
        <begin position="19"/>
        <end position="236"/>
    </location>
</feature>
<organism evidence="3 4">
    <name type="scientific">Thioclava kandeliae</name>
    <dbReference type="NCBI Taxonomy" id="3070818"/>
    <lineage>
        <taxon>Bacteria</taxon>
        <taxon>Pseudomonadati</taxon>
        <taxon>Pseudomonadota</taxon>
        <taxon>Alphaproteobacteria</taxon>
        <taxon>Rhodobacterales</taxon>
        <taxon>Paracoccaceae</taxon>
        <taxon>Thioclava</taxon>
    </lineage>
</organism>
<evidence type="ECO:0000313" key="3">
    <source>
        <dbReference type="EMBL" id="MER5172282.1"/>
    </source>
</evidence>
<feature type="compositionally biased region" description="Low complexity" evidence="1">
    <location>
        <begin position="55"/>
        <end position="67"/>
    </location>
</feature>